<dbReference type="Pfam" id="PF00013">
    <property type="entry name" value="KH_1"/>
    <property type="match status" value="1"/>
</dbReference>
<feature type="region of interest" description="Disordered" evidence="3">
    <location>
        <begin position="1898"/>
        <end position="1973"/>
    </location>
</feature>
<evidence type="ECO:0000259" key="5">
    <source>
        <dbReference type="SMART" id="SM00903"/>
    </source>
</evidence>
<feature type="region of interest" description="Disordered" evidence="3">
    <location>
        <begin position="2131"/>
        <end position="2168"/>
    </location>
</feature>
<dbReference type="Gene3D" id="2.30.110.10">
    <property type="entry name" value="Electron Transport, Fmn-binding Protein, Chain A"/>
    <property type="match status" value="1"/>
</dbReference>
<dbReference type="PANTHER" id="PTHR30466:SF1">
    <property type="entry name" value="FMN REDUCTASE (NADH) RUTF"/>
    <property type="match status" value="1"/>
</dbReference>
<evidence type="ECO:0000313" key="7">
    <source>
        <dbReference type="Proteomes" id="UP001310594"/>
    </source>
</evidence>
<dbReference type="CDD" id="cd00105">
    <property type="entry name" value="KH-I"/>
    <property type="match status" value="1"/>
</dbReference>
<dbReference type="Gene3D" id="3.30.1370.10">
    <property type="entry name" value="K Homology domain, type 1"/>
    <property type="match status" value="1"/>
</dbReference>
<dbReference type="Proteomes" id="UP001310594">
    <property type="component" value="Unassembled WGS sequence"/>
</dbReference>
<feature type="compositionally biased region" description="Polar residues" evidence="3">
    <location>
        <begin position="1949"/>
        <end position="1959"/>
    </location>
</feature>
<sequence>MQLRSIQSGQFYAAFYRWATLTTPRRCPHVARRTLSATSYRRESALRRVPPSRFTFRKHPSHDRNAVRNKDTGKSWQTQAVQNAAERPFSGLRAWELAIRYKSDSGVMLEVAVPEEQALVIKKTYGDNLKELNAQTGAKSEMGSTVENGHGAKVRSLLVSGSFSEAGKVMRVLQDLERGKEEPKPVEKKREPAVEALKFDSDRPRDIVGSHTETPSSRLMPWQYVLHKHGDKSHTCQIAVPEDRYVRLTVLYGSHLKRLMSGKHDGAHIAASDETMRHEKDAGYVETRLLTITGPEPIVYSIRSMILAMKPPVAPSPASLKDQTPPVRTVADHPPFAMKPWELVSRAFSETYRTADILLPQSVIDGMRVVYGEDLGGLMSGKFDGAQVSVSPVSLPASDGIAEKETAQIFTFGAPHLAFRKVLTLIYNMKDEERFHNLVAKHTSTSRAGSQKLDGGVVTSPAGTLSAWQTAVCSKTNETITYELVMPEDRARVLKTMYGTAFEGLTTGRRAGVEVLLMSLRKDADGAELRSIMISGPRLLAEQVRRILLSLRHDTQFNEQLAAAEAKAPAPHQSHEPEAAGDLQKSAGTQSSPSLSSARTQESAVYVPISDVPSSSMADWEFAVRERSGVNATYEIIMPADRVQGLQRRHGADLSGFTRARWPDVHFVVSANTIRGVSSSVTMSGPEVALRKLRRILLEMKSDKHFNRHMEALESTNEAFLVPSLQPWAMTRRTRTDDRVVFEFTLPMERLAGVQEIHGPQLENLIGANCPDVEVSMNTFDGHGDVFAVTAVGPHTQVQRVQSTLFSYKSDQTFRRKREALHKNEGERYDHAEIQSYVSLPSENVTAGHTVLRARSSDRLTGAVEMVITGKIWDAIDANGGVATLLREFPEITKIEVGKKRFKVQRVVSLLVEGRLRKMAQLRNMLMSRNFATTSESNDSVARENDTITGESQPPRGLGTSNATVDNEDYFAAASSEPDFPLASDMLKGVDTAWSKYMQVEESSPTSVSVHVPVDAQLNLIGPGGRTHARMLRQSGAKKIEIMLEKEHCLVRVTSDASAIRRAIALIGEVVRFTQVVQPKRDVEKQAYKGDEISGILRRYYAILQMPGTTLERQAEFMGWLKGPYKDELFRRSIQTFTYPIANDQDKPTQRLRIYGYERSHVDAAVTAYGHAANGKPDIRPEEMNALSVLDRWVEAFQGDQYVRVQSEHADADVSAESDGMLDPAVADGLVVVDEGRGRTSVSDDISKSEENLTGDENGTPTAKVQQDSIVLNPEEEDLDVGRDPLMHVQKRQRELIEVSYPGYLGSHLIGKEGIIKTRIVRVSGVRGMRIELIPGADRGLAYVHGGQVQMTRALELIREVLVSARRRFARDALDDDARRKRLYLELAMPGATQGRRMLLRNSVIGENCDYVWRLANRTGAFLFEDHGVANGNIKMSGYESQELEAARRDIEAQLAHVPDLTLDEKSEGVQVVRSWLDPTAGEEPSISTQVTRSLAPVSGRIPETRDGVLGSGPQDTRRLASTTNGATHHLATRDDIGGENFQWTTVLILPSQSGEVRSRIDSFLLQDNAQNLRRIEAQTACRISKLAGQRAGEYLMIGQQPGIESAQALLRLRIEVKAQLMDLDLGAEHESIAVVRSGKGREREAYAADLAEDVRAVSRASTHPVVIITSRTPAPSGGKETVDEMVRHCRAVTVSSFTTVTLDPVPIVTFNLKVPSRTWDAISQTQRLCVHFMAATQSAVAITSLFTRPYERPEEPFLALANVGARVLLRRSTASPKIKDDEGAILARMDAALLRDKCVHVGDHVVVFAEVQNITLPGEEQDTNRSAALKRLEEKSGLAYGMREYREMGDAISLPEEPQRLGEADTREDALEAYFDVNSELPLEKAQRSTVIEEEDDYDFGFGGGDSTSFQDPSNAISSQTFTPPPAAGRSNFAPMGGPRQHLRHYSSQRSTRTPGSASDTVTHDTSHHSTDEKVLKSTIGDFLAPANPTVSHPSLLSKTIGEFLGETGELKSRGRIQALLNAKRTAERAARELEVALANGSLTEERSLLLEHTISVNERRVARKLAYRAADELRRMLDTGKVDFRRSQWLESAVEKGMVICVDDARKARTLYDEGKIDELKFKEVSERLSQEHGSLNQEAMRLRQMWDEEDEGQQSDDSAEDNKRG</sequence>
<dbReference type="SUPFAM" id="SSF50475">
    <property type="entry name" value="FMN-binding split barrel"/>
    <property type="match status" value="1"/>
</dbReference>
<reference evidence="6" key="1">
    <citation type="submission" date="2023-08" db="EMBL/GenBank/DDBJ databases">
        <title>Black Yeasts Isolated from many extreme environments.</title>
        <authorList>
            <person name="Coleine C."/>
            <person name="Stajich J.E."/>
            <person name="Selbmann L."/>
        </authorList>
    </citation>
    <scope>NUCLEOTIDE SEQUENCE</scope>
    <source>
        <strain evidence="6">CCFEE 5810</strain>
    </source>
</reference>
<keyword evidence="2" id="KW-0694">RNA-binding</keyword>
<dbReference type="InterPro" id="IPR050268">
    <property type="entry name" value="NADH-dep_flavin_reductase"/>
</dbReference>
<feature type="compositionally biased region" description="Basic and acidic residues" evidence="3">
    <location>
        <begin position="62"/>
        <end position="73"/>
    </location>
</feature>
<dbReference type="Pfam" id="PF01613">
    <property type="entry name" value="Flavin_Reduct"/>
    <property type="match status" value="1"/>
</dbReference>
<dbReference type="InterPro" id="IPR036612">
    <property type="entry name" value="KH_dom_type_1_sf"/>
</dbReference>
<evidence type="ECO:0000259" key="4">
    <source>
        <dbReference type="SMART" id="SM00322"/>
    </source>
</evidence>
<proteinExistence type="predicted"/>
<feature type="compositionally biased region" description="Basic and acidic residues" evidence="3">
    <location>
        <begin position="1963"/>
        <end position="1973"/>
    </location>
</feature>
<accession>A0AAN7VR92</accession>
<feature type="compositionally biased region" description="Polar residues" evidence="3">
    <location>
        <begin position="1255"/>
        <end position="1270"/>
    </location>
</feature>
<evidence type="ECO:0000256" key="2">
    <source>
        <dbReference type="PROSITE-ProRule" id="PRU00117"/>
    </source>
</evidence>
<dbReference type="InterPro" id="IPR002563">
    <property type="entry name" value="Flavin_Rdtase-like_dom"/>
</dbReference>
<dbReference type="InterPro" id="IPR012349">
    <property type="entry name" value="Split_barrel_FMN-bd"/>
</dbReference>
<dbReference type="GO" id="GO:0010181">
    <property type="term" value="F:FMN binding"/>
    <property type="evidence" value="ECO:0007669"/>
    <property type="project" value="InterPro"/>
</dbReference>
<feature type="domain" description="Flavin reductase like" evidence="5">
    <location>
        <begin position="1660"/>
        <end position="1827"/>
    </location>
</feature>
<feature type="domain" description="K Homology" evidence="4">
    <location>
        <begin position="1004"/>
        <end position="1072"/>
    </location>
</feature>
<evidence type="ECO:0000256" key="3">
    <source>
        <dbReference type="SAM" id="MobiDB-lite"/>
    </source>
</evidence>
<evidence type="ECO:0000256" key="1">
    <source>
        <dbReference type="ARBA" id="ARBA00023002"/>
    </source>
</evidence>
<feature type="compositionally biased region" description="Acidic residues" evidence="3">
    <location>
        <begin position="2150"/>
        <end position="2162"/>
    </location>
</feature>
<name>A0AAN7VR92_9PEZI</name>
<keyword evidence="1" id="KW-0560">Oxidoreductase</keyword>
<feature type="compositionally biased region" description="Polar residues" evidence="3">
    <location>
        <begin position="586"/>
        <end position="600"/>
    </location>
</feature>
<gene>
    <name evidence="6" type="ORF">LTR97_012344</name>
</gene>
<feature type="region of interest" description="Disordered" evidence="3">
    <location>
        <begin position="57"/>
        <end position="77"/>
    </location>
</feature>
<dbReference type="SMART" id="SM00903">
    <property type="entry name" value="Flavin_Reduct"/>
    <property type="match status" value="1"/>
</dbReference>
<feature type="compositionally biased region" description="Polar residues" evidence="3">
    <location>
        <begin position="1908"/>
        <end position="1923"/>
    </location>
</feature>
<organism evidence="6 7">
    <name type="scientific">Elasticomyces elasticus</name>
    <dbReference type="NCBI Taxonomy" id="574655"/>
    <lineage>
        <taxon>Eukaryota</taxon>
        <taxon>Fungi</taxon>
        <taxon>Dikarya</taxon>
        <taxon>Ascomycota</taxon>
        <taxon>Pezizomycotina</taxon>
        <taxon>Dothideomycetes</taxon>
        <taxon>Dothideomycetidae</taxon>
        <taxon>Mycosphaerellales</taxon>
        <taxon>Teratosphaeriaceae</taxon>
        <taxon>Elasticomyces</taxon>
    </lineage>
</organism>
<dbReference type="SMART" id="SM00322">
    <property type="entry name" value="KH"/>
    <property type="match status" value="2"/>
</dbReference>
<dbReference type="PANTHER" id="PTHR30466">
    <property type="entry name" value="FLAVIN REDUCTASE"/>
    <property type="match status" value="1"/>
</dbReference>
<feature type="domain" description="K Homology" evidence="4">
    <location>
        <begin position="105"/>
        <end position="178"/>
    </location>
</feature>
<dbReference type="SUPFAM" id="SSF54791">
    <property type="entry name" value="Eukaryotic type KH-domain (KH-domain type I)"/>
    <property type="match status" value="1"/>
</dbReference>
<feature type="compositionally biased region" description="Low complexity" evidence="3">
    <location>
        <begin position="562"/>
        <end position="571"/>
    </location>
</feature>
<dbReference type="InterPro" id="IPR004087">
    <property type="entry name" value="KH_dom"/>
</dbReference>
<dbReference type="EMBL" id="JAVRQU010000025">
    <property type="protein sequence ID" value="KAK5690476.1"/>
    <property type="molecule type" value="Genomic_DNA"/>
</dbReference>
<comment type="caution">
    <text evidence="6">The sequence shown here is derived from an EMBL/GenBank/DDBJ whole genome shotgun (WGS) entry which is preliminary data.</text>
</comment>
<evidence type="ECO:0000313" key="6">
    <source>
        <dbReference type="EMBL" id="KAK5690476.1"/>
    </source>
</evidence>
<feature type="region of interest" description="Disordered" evidence="3">
    <location>
        <begin position="1238"/>
        <end position="1270"/>
    </location>
</feature>
<feature type="region of interest" description="Disordered" evidence="3">
    <location>
        <begin position="561"/>
        <end position="600"/>
    </location>
</feature>
<dbReference type="InterPro" id="IPR004088">
    <property type="entry name" value="KH_dom_type_1"/>
</dbReference>
<dbReference type="GO" id="GO:0042602">
    <property type="term" value="F:riboflavin reductase (NADPH) activity"/>
    <property type="evidence" value="ECO:0007669"/>
    <property type="project" value="TreeGrafter"/>
</dbReference>
<dbReference type="PROSITE" id="PS50084">
    <property type="entry name" value="KH_TYPE_1"/>
    <property type="match status" value="2"/>
</dbReference>
<protein>
    <submittedName>
        <fullName evidence="6">Uncharacterized protein</fullName>
    </submittedName>
</protein>
<dbReference type="GO" id="GO:0003723">
    <property type="term" value="F:RNA binding"/>
    <property type="evidence" value="ECO:0007669"/>
    <property type="project" value="UniProtKB-UniRule"/>
</dbReference>
<feature type="region of interest" description="Disordered" evidence="3">
    <location>
        <begin position="934"/>
        <end position="963"/>
    </location>
</feature>